<dbReference type="InterPro" id="IPR029000">
    <property type="entry name" value="Cyclophilin-like_dom_sf"/>
</dbReference>
<dbReference type="Gene3D" id="2.40.100.10">
    <property type="entry name" value="Cyclophilin-like"/>
    <property type="match status" value="1"/>
</dbReference>
<keyword evidence="3" id="KW-0862">Zinc</keyword>
<protein>
    <submittedName>
        <fullName evidence="8">Peptidyl-prolyl cis-trans isomerase A1</fullName>
    </submittedName>
</protein>
<evidence type="ECO:0000313" key="9">
    <source>
        <dbReference type="Proteomes" id="UP000299102"/>
    </source>
</evidence>
<evidence type="ECO:0000259" key="7">
    <source>
        <dbReference type="PROSITE" id="PS50119"/>
    </source>
</evidence>
<evidence type="ECO:0000259" key="5">
    <source>
        <dbReference type="PROSITE" id="PS50072"/>
    </source>
</evidence>
<dbReference type="PANTHER" id="PTHR11071:SF577">
    <property type="entry name" value="PEPTIDYL-PROLYL CIS-TRANS ISOMERASE"/>
    <property type="match status" value="1"/>
</dbReference>
<dbReference type="InterPro" id="IPR002130">
    <property type="entry name" value="Cyclophilin-type_PPIase_dom"/>
</dbReference>
<name>A0A4C1XMM8_EUMVA</name>
<dbReference type="InterPro" id="IPR000315">
    <property type="entry name" value="Znf_B-box"/>
</dbReference>
<feature type="domain" description="RING-type" evidence="6">
    <location>
        <begin position="23"/>
        <end position="66"/>
    </location>
</feature>
<dbReference type="Pfam" id="PF00160">
    <property type="entry name" value="Pro_isomerase"/>
    <property type="match status" value="1"/>
</dbReference>
<dbReference type="PROSITE" id="PS50119">
    <property type="entry name" value="ZF_BBOX"/>
    <property type="match status" value="1"/>
</dbReference>
<dbReference type="SUPFAM" id="SSF50891">
    <property type="entry name" value="Cyclophilin-like"/>
    <property type="match status" value="1"/>
</dbReference>
<dbReference type="Pfam" id="PF00643">
    <property type="entry name" value="zf-B_box"/>
    <property type="match status" value="1"/>
</dbReference>
<dbReference type="Proteomes" id="UP000299102">
    <property type="component" value="Unassembled WGS sequence"/>
</dbReference>
<dbReference type="GO" id="GO:0008270">
    <property type="term" value="F:zinc ion binding"/>
    <property type="evidence" value="ECO:0007669"/>
    <property type="project" value="UniProtKB-KW"/>
</dbReference>
<comment type="caution">
    <text evidence="8">The sequence shown here is derived from an EMBL/GenBank/DDBJ whole genome shotgun (WGS) entry which is preliminary data.</text>
</comment>
<dbReference type="InterPro" id="IPR013083">
    <property type="entry name" value="Znf_RING/FYVE/PHD"/>
</dbReference>
<proteinExistence type="predicted"/>
<dbReference type="GO" id="GO:0003755">
    <property type="term" value="F:peptidyl-prolyl cis-trans isomerase activity"/>
    <property type="evidence" value="ECO:0007669"/>
    <property type="project" value="InterPro"/>
</dbReference>
<dbReference type="EMBL" id="BGZK01000870">
    <property type="protein sequence ID" value="GBP63475.1"/>
    <property type="molecule type" value="Genomic_DNA"/>
</dbReference>
<dbReference type="PROSITE" id="PS50072">
    <property type="entry name" value="CSA_PPIASE_2"/>
    <property type="match status" value="1"/>
</dbReference>
<dbReference type="STRING" id="151549.A0A4C1XMM8"/>
<evidence type="ECO:0000256" key="2">
    <source>
        <dbReference type="ARBA" id="ARBA00022771"/>
    </source>
</evidence>
<dbReference type="Gene3D" id="3.30.160.60">
    <property type="entry name" value="Classic Zinc Finger"/>
    <property type="match status" value="1"/>
</dbReference>
<dbReference type="PROSITE" id="PS00518">
    <property type="entry name" value="ZF_RING_1"/>
    <property type="match status" value="1"/>
</dbReference>
<evidence type="ECO:0000256" key="4">
    <source>
        <dbReference type="PROSITE-ProRule" id="PRU00024"/>
    </source>
</evidence>
<dbReference type="Gene3D" id="3.30.40.10">
    <property type="entry name" value="Zinc/RING finger domain, C3HC4 (zinc finger)"/>
    <property type="match status" value="1"/>
</dbReference>
<sequence length="580" mass="62745">MTFGVPLQMASSPLGEIEDLALCSYCKRPFDDGEQQPKVLSCKHHFCLRCVTTVLLKGRELYCVHCWKRTDLPELRPDALPTHAAVLALARQLSAGGLSTPNSGPAPTDSCSVHGLPLTLWCATCGSTVCRACTGQPEHTGHSIKPQGEACADLRADAQRNAAHVTKLLGELQQLVFKQRDFLLKILDACTTLKTQLEGELVNNLPGCEVSEAREALDKARRELAAAEAGGPGPAELHALATTLATERRRLQTRHREMFLQCKLDELVRNAAVVFDFELLRRALAAVHAGEPPPHTAPADNGYHSPVLFLANYCMSQLYSRHYLAKQLHSDQYNGHGLIEPRHPTGSYPSSVLANCYSDQVTNNNMATAKISPLGLCEGAGAGGGSSGAGGTTGGLSSPATGLHSPLLRNPSTHIYPVFYFNMEMNGSPLGRVLIEVRSDVAPRMARNFTVLATGELGVGYKGCSVFQCWENESIITGDFELNNGRGGRSVFEESYFMPDDTKMVAVRGSVGMRRSQKRHDNLGLVGSQFRIILREMRGFTAIFAFVVEGLELIDRISQSGDSAGKPQCAILIASCGKLN</sequence>
<dbReference type="GO" id="GO:0006457">
    <property type="term" value="P:protein folding"/>
    <property type="evidence" value="ECO:0007669"/>
    <property type="project" value="TreeGrafter"/>
</dbReference>
<dbReference type="GO" id="GO:0016018">
    <property type="term" value="F:cyclosporin A binding"/>
    <property type="evidence" value="ECO:0007669"/>
    <property type="project" value="TreeGrafter"/>
</dbReference>
<dbReference type="InterPro" id="IPR001841">
    <property type="entry name" value="Znf_RING"/>
</dbReference>
<keyword evidence="9" id="KW-1185">Reference proteome</keyword>
<dbReference type="InterPro" id="IPR017907">
    <property type="entry name" value="Znf_RING_CS"/>
</dbReference>
<dbReference type="PANTHER" id="PTHR11071">
    <property type="entry name" value="PEPTIDYL-PROLYL CIS-TRANS ISOMERASE"/>
    <property type="match status" value="1"/>
</dbReference>
<keyword evidence="8" id="KW-0413">Isomerase</keyword>
<evidence type="ECO:0000259" key="6">
    <source>
        <dbReference type="PROSITE" id="PS50089"/>
    </source>
</evidence>
<dbReference type="GO" id="GO:0005737">
    <property type="term" value="C:cytoplasm"/>
    <property type="evidence" value="ECO:0007669"/>
    <property type="project" value="TreeGrafter"/>
</dbReference>
<feature type="domain" description="PPIase cyclophilin-type" evidence="5">
    <location>
        <begin position="420"/>
        <end position="578"/>
    </location>
</feature>
<dbReference type="FunFam" id="2.40.100.10:FF:000036">
    <property type="entry name" value="Peptidyl-prolyl cis-trans isomerase"/>
    <property type="match status" value="1"/>
</dbReference>
<evidence type="ECO:0000313" key="8">
    <source>
        <dbReference type="EMBL" id="GBP63475.1"/>
    </source>
</evidence>
<keyword evidence="2 4" id="KW-0863">Zinc-finger</keyword>
<dbReference type="AlphaFoldDB" id="A0A4C1XMM8"/>
<gene>
    <name evidence="8" type="primary">cyp2</name>
    <name evidence="8" type="ORF">EVAR_49528_1</name>
</gene>
<accession>A0A4C1XMM8</accession>
<reference evidence="8 9" key="1">
    <citation type="journal article" date="2019" name="Commun. Biol.">
        <title>The bagworm genome reveals a unique fibroin gene that provides high tensile strength.</title>
        <authorList>
            <person name="Kono N."/>
            <person name="Nakamura H."/>
            <person name="Ohtoshi R."/>
            <person name="Tomita M."/>
            <person name="Numata K."/>
            <person name="Arakawa K."/>
        </authorList>
    </citation>
    <scope>NUCLEOTIDE SEQUENCE [LARGE SCALE GENOMIC DNA]</scope>
</reference>
<evidence type="ECO:0000256" key="1">
    <source>
        <dbReference type="ARBA" id="ARBA00022723"/>
    </source>
</evidence>
<dbReference type="PROSITE" id="PS50089">
    <property type="entry name" value="ZF_RING_2"/>
    <property type="match status" value="1"/>
</dbReference>
<dbReference type="OrthoDB" id="252722at2759"/>
<evidence type="ECO:0000256" key="3">
    <source>
        <dbReference type="ARBA" id="ARBA00022833"/>
    </source>
</evidence>
<feature type="domain" description="B box-type" evidence="7">
    <location>
        <begin position="106"/>
        <end position="147"/>
    </location>
</feature>
<keyword evidence="1" id="KW-0479">Metal-binding</keyword>
<dbReference type="SUPFAM" id="SSF57845">
    <property type="entry name" value="B-box zinc-binding domain"/>
    <property type="match status" value="1"/>
</dbReference>
<dbReference type="SUPFAM" id="SSF57850">
    <property type="entry name" value="RING/U-box"/>
    <property type="match status" value="1"/>
</dbReference>
<organism evidence="8 9">
    <name type="scientific">Eumeta variegata</name>
    <name type="common">Bagworm moth</name>
    <name type="synonym">Eumeta japonica</name>
    <dbReference type="NCBI Taxonomy" id="151549"/>
    <lineage>
        <taxon>Eukaryota</taxon>
        <taxon>Metazoa</taxon>
        <taxon>Ecdysozoa</taxon>
        <taxon>Arthropoda</taxon>
        <taxon>Hexapoda</taxon>
        <taxon>Insecta</taxon>
        <taxon>Pterygota</taxon>
        <taxon>Neoptera</taxon>
        <taxon>Endopterygota</taxon>
        <taxon>Lepidoptera</taxon>
        <taxon>Glossata</taxon>
        <taxon>Ditrysia</taxon>
        <taxon>Tineoidea</taxon>
        <taxon>Psychidae</taxon>
        <taxon>Oiketicinae</taxon>
        <taxon>Eumeta</taxon>
    </lineage>
</organism>
<dbReference type="SMART" id="SM00336">
    <property type="entry name" value="BBOX"/>
    <property type="match status" value="1"/>
</dbReference>